<keyword evidence="11" id="KW-1185">Reference proteome</keyword>
<dbReference type="InterPro" id="IPR006680">
    <property type="entry name" value="Amidohydro-rel"/>
</dbReference>
<dbReference type="PIRSF" id="PIRSF038994">
    <property type="entry name" value="NagA"/>
    <property type="match status" value="1"/>
</dbReference>
<feature type="binding site" evidence="8">
    <location>
        <position position="126"/>
    </location>
    <ligand>
        <name>Zn(2+)</name>
        <dbReference type="ChEBI" id="CHEBI:29105"/>
    </ligand>
</feature>
<evidence type="ECO:0000256" key="2">
    <source>
        <dbReference type="ARBA" id="ARBA00022723"/>
    </source>
</evidence>
<evidence type="ECO:0000259" key="9">
    <source>
        <dbReference type="Pfam" id="PF01979"/>
    </source>
</evidence>
<dbReference type="GO" id="GO:0008448">
    <property type="term" value="F:N-acetylglucosamine-6-phosphate deacetylase activity"/>
    <property type="evidence" value="ECO:0007669"/>
    <property type="project" value="InterPro"/>
</dbReference>
<organism evidence="10 11">
    <name type="scientific">Corynebacterium timonense</name>
    <dbReference type="NCBI Taxonomy" id="441500"/>
    <lineage>
        <taxon>Bacteria</taxon>
        <taxon>Bacillati</taxon>
        <taxon>Actinomycetota</taxon>
        <taxon>Actinomycetes</taxon>
        <taxon>Mycobacteriales</taxon>
        <taxon>Corynebacteriaceae</taxon>
        <taxon>Corynebacterium</taxon>
    </lineage>
</organism>
<dbReference type="InterPro" id="IPR032466">
    <property type="entry name" value="Metal_Hydrolase"/>
</dbReference>
<evidence type="ECO:0000313" key="11">
    <source>
        <dbReference type="Proteomes" id="UP000182237"/>
    </source>
</evidence>
<evidence type="ECO:0000313" key="10">
    <source>
        <dbReference type="EMBL" id="SDR96110.1"/>
    </source>
</evidence>
<feature type="binding site" evidence="7">
    <location>
        <begin position="308"/>
        <end position="310"/>
    </location>
    <ligand>
        <name>substrate</name>
    </ligand>
</feature>
<keyword evidence="2 8" id="KW-0479">Metal-binding</keyword>
<dbReference type="PANTHER" id="PTHR11113">
    <property type="entry name" value="N-ACETYLGLUCOSAMINE-6-PHOSPHATE DEACETYLASE"/>
    <property type="match status" value="1"/>
</dbReference>
<name>A0A1H1NB86_9CORY</name>
<dbReference type="Gene3D" id="2.30.40.10">
    <property type="entry name" value="Urease, subunit C, domain 1"/>
    <property type="match status" value="1"/>
</dbReference>
<dbReference type="Gene3D" id="3.20.20.140">
    <property type="entry name" value="Metal-dependent hydrolases"/>
    <property type="match status" value="1"/>
</dbReference>
<feature type="active site" description="Proton donor/acceptor" evidence="6">
    <location>
        <position position="275"/>
    </location>
</feature>
<dbReference type="Pfam" id="PF01979">
    <property type="entry name" value="Amidohydro_1"/>
    <property type="match status" value="1"/>
</dbReference>
<feature type="domain" description="Amidohydrolase-related" evidence="9">
    <location>
        <begin position="53"/>
        <end position="378"/>
    </location>
</feature>
<reference evidence="10 11" key="1">
    <citation type="submission" date="2016-10" db="EMBL/GenBank/DDBJ databases">
        <authorList>
            <person name="de Groot N.N."/>
        </authorList>
    </citation>
    <scope>NUCLEOTIDE SEQUENCE [LARGE SCALE GENOMIC DNA]</scope>
    <source>
        <strain evidence="10 11">DSM 45434</strain>
    </source>
</reference>
<evidence type="ECO:0000256" key="8">
    <source>
        <dbReference type="PIRSR" id="PIRSR038994-3"/>
    </source>
</evidence>
<comment type="cofactor">
    <cofactor evidence="8">
        <name>a divalent metal cation</name>
        <dbReference type="ChEBI" id="CHEBI:60240"/>
    </cofactor>
    <text evidence="8">Binds 1 divalent metal cation per subunit.</text>
</comment>
<dbReference type="OrthoDB" id="9776488at2"/>
<feature type="binding site" evidence="8">
    <location>
        <position position="192"/>
    </location>
    <ligand>
        <name>Zn(2+)</name>
        <dbReference type="ChEBI" id="CHEBI:29105"/>
    </ligand>
</feature>
<evidence type="ECO:0000256" key="5">
    <source>
        <dbReference type="PIRNR" id="PIRNR038994"/>
    </source>
</evidence>
<dbReference type="STRING" id="1203190.GCA_000312345_00051"/>
<protein>
    <submittedName>
        <fullName evidence="10">N-acetylglucosamine-6-phosphate deacetylase</fullName>
    </submittedName>
</protein>
<evidence type="ECO:0000256" key="4">
    <source>
        <dbReference type="ARBA" id="ARBA00023277"/>
    </source>
</evidence>
<dbReference type="SUPFAM" id="SSF51556">
    <property type="entry name" value="Metallo-dependent hydrolases"/>
    <property type="match status" value="1"/>
</dbReference>
<dbReference type="Proteomes" id="UP000182237">
    <property type="component" value="Chromosome I"/>
</dbReference>
<dbReference type="RefSeq" id="WP_019192923.1">
    <property type="nucleotide sequence ID" value="NZ_LT629765.1"/>
</dbReference>
<dbReference type="InterPro" id="IPR003764">
    <property type="entry name" value="GlcNAc_6-P_deAcase"/>
</dbReference>
<evidence type="ECO:0000256" key="1">
    <source>
        <dbReference type="ARBA" id="ARBA00010716"/>
    </source>
</evidence>
<accession>A0A1H1NB86</accession>
<dbReference type="GO" id="GO:0006046">
    <property type="term" value="P:N-acetylglucosamine catabolic process"/>
    <property type="evidence" value="ECO:0007669"/>
    <property type="project" value="TreeGrafter"/>
</dbReference>
<dbReference type="eggNOG" id="COG1820">
    <property type="taxonomic scope" value="Bacteria"/>
</dbReference>
<sequence>MTAHHPTAVVGSLITPFGERASARIEFDTHITAVTPLEPTEAERRDHSRLTWVPGFVDLHNHGGNLGAFPTGTDKECVAAAEFHHRAGTTTLLASLVSATRDEACRQSAVLARLVRRGLIAGIHMEGPFVSPAKCGAQDPACVIPGDPEYLRAVIDAADGALAAITLAPETANFEELTDICAAEDIIIGLGHTSADYDTTCAAIDYASSRGATVTATHLFNAMPPLNHRAPGPVGALVNASRRGAVSVELIADGVHLHDATVDAVLSDNAFAVSDAMEAAGMPDGSYRLGHLDVTVSGGVARIATGSIAGGTSTLAEQFARFAGRHGGPQAVRFTSTNAARVLGRGTPGDRGDIVPGARADLVGLDERRRPVRVIRGGVELSI</sequence>
<feature type="binding site" evidence="7">
    <location>
        <position position="137"/>
    </location>
    <ligand>
        <name>substrate</name>
    </ligand>
</feature>
<gene>
    <name evidence="10" type="ORF">SAMN04488539_0726</name>
</gene>
<keyword evidence="3 5" id="KW-0378">Hydrolase</keyword>
<feature type="binding site" evidence="8">
    <location>
        <position position="218"/>
    </location>
    <ligand>
        <name>Zn(2+)</name>
        <dbReference type="ChEBI" id="CHEBI:29105"/>
    </ligand>
</feature>
<feature type="binding site" evidence="7">
    <location>
        <begin position="221"/>
        <end position="222"/>
    </location>
    <ligand>
        <name>substrate</name>
    </ligand>
</feature>
<dbReference type="EMBL" id="LT629765">
    <property type="protein sequence ID" value="SDR96110.1"/>
    <property type="molecule type" value="Genomic_DNA"/>
</dbReference>
<evidence type="ECO:0000256" key="6">
    <source>
        <dbReference type="PIRSR" id="PIRSR038994-1"/>
    </source>
</evidence>
<evidence type="ECO:0000256" key="3">
    <source>
        <dbReference type="ARBA" id="ARBA00022801"/>
    </source>
</evidence>
<dbReference type="PANTHER" id="PTHR11113:SF14">
    <property type="entry name" value="N-ACETYLGLUCOSAMINE-6-PHOSPHATE DEACETYLASE"/>
    <property type="match status" value="1"/>
</dbReference>
<feature type="binding site" evidence="7">
    <location>
        <position position="256"/>
    </location>
    <ligand>
        <name>substrate</name>
    </ligand>
</feature>
<keyword evidence="4 5" id="KW-0119">Carbohydrate metabolism</keyword>
<dbReference type="InterPro" id="IPR011059">
    <property type="entry name" value="Metal-dep_hydrolase_composite"/>
</dbReference>
<evidence type="ECO:0000256" key="7">
    <source>
        <dbReference type="PIRSR" id="PIRSR038994-2"/>
    </source>
</evidence>
<feature type="binding site" evidence="7">
    <location>
        <position position="229"/>
    </location>
    <ligand>
        <name>substrate</name>
    </ligand>
</feature>
<dbReference type="GO" id="GO:0046872">
    <property type="term" value="F:metal ion binding"/>
    <property type="evidence" value="ECO:0007669"/>
    <property type="project" value="UniProtKB-KW"/>
</dbReference>
<dbReference type="AlphaFoldDB" id="A0A1H1NB86"/>
<proteinExistence type="inferred from homology"/>
<comment type="similarity">
    <text evidence="1 5">Belongs to the metallo-dependent hydrolases superfamily. NagA family.</text>
</comment>